<dbReference type="PROSITE" id="PS51687">
    <property type="entry name" value="SAM_MT_RNA_M5U"/>
    <property type="match status" value="1"/>
</dbReference>
<feature type="active site" description="Nucleophile" evidence="4">
    <location>
        <position position="422"/>
    </location>
</feature>
<accession>V5WDV5</accession>
<evidence type="ECO:0000256" key="3">
    <source>
        <dbReference type="ARBA" id="ARBA00022691"/>
    </source>
</evidence>
<dbReference type="InterPro" id="IPR012340">
    <property type="entry name" value="NA-bd_OB-fold"/>
</dbReference>
<reference evidence="6 7" key="1">
    <citation type="journal article" date="2015" name="Stand. Genomic Sci.">
        <title>Complete genome sequence and description of Salinispira pacifica gen. nov., sp. nov., a novel spirochaete isolated form a hypersaline microbial mat.</title>
        <authorList>
            <person name="Ben Hania W."/>
            <person name="Joseph M."/>
            <person name="Schumann P."/>
            <person name="Bunk B."/>
            <person name="Fiebig A."/>
            <person name="Sproer C."/>
            <person name="Klenk H.P."/>
            <person name="Fardeau M.L."/>
            <person name="Spring S."/>
        </authorList>
    </citation>
    <scope>NUCLEOTIDE SEQUENCE [LARGE SCALE GENOMIC DNA]</scope>
    <source>
        <strain evidence="6 7">L21-RPul-D2</strain>
    </source>
</reference>
<feature type="active site" evidence="5">
    <location>
        <position position="422"/>
    </location>
</feature>
<dbReference type="KEGG" id="slr:L21SP2_0309"/>
<evidence type="ECO:0000256" key="1">
    <source>
        <dbReference type="ARBA" id="ARBA00022603"/>
    </source>
</evidence>
<dbReference type="OrthoDB" id="9804590at2"/>
<organism evidence="6 7">
    <name type="scientific">Salinispira pacifica</name>
    <dbReference type="NCBI Taxonomy" id="1307761"/>
    <lineage>
        <taxon>Bacteria</taxon>
        <taxon>Pseudomonadati</taxon>
        <taxon>Spirochaetota</taxon>
        <taxon>Spirochaetia</taxon>
        <taxon>Spirochaetales</taxon>
        <taxon>Spirochaetaceae</taxon>
        <taxon>Salinispira</taxon>
    </lineage>
</organism>
<dbReference type="AlphaFoldDB" id="V5WDV5"/>
<dbReference type="HOGENOM" id="CLU_014689_7_2_12"/>
<dbReference type="PANTHER" id="PTHR11061:SF30">
    <property type="entry name" value="TRNA (URACIL(54)-C(5))-METHYLTRANSFERASE"/>
    <property type="match status" value="1"/>
</dbReference>
<comment type="similarity">
    <text evidence="4">Belongs to the class I-like SAM-binding methyltransferase superfamily. RNA M5U methyltransferase family.</text>
</comment>
<sequence length="467" mass="53259">MARKKRRFEDIEFQQVSLKGQSLSAPLENGKQIRVDGNLLIPGDAADLTELRKRKGFIDARPLRLVRRSPDRVTPWCPHFGICGGCTWQHADYPAQLRYKDEILRKALSDHQDIPEPMAPTLPSPRQIRYRNKLEYSFSRRRWFEDSNAGSDPRALGFFVPKQNNRVVDIYECYHQDSVSDRIRNRVREYALEKDISFHDPIEHQGLLRTLVIRITSTGQIMVALVLYEEDKTVIDGFVTMLQSEFPEITSLYYIVNNKMNDAYGDCPATHAGGETAVYEQLGHVRFRIGPLSFFQVNPLQTVALYELIRDFADLDSSETLYDLYTGTGSIALFLAERVKNLVAVEYVESAIEDARINAELNGIKNAEFFAGDMKDVLNDEFIARNGRPDVLICDPPRAGLHPDVVETIIASGASRLVYVSCNPVSLGRDLLRLRESYRIVKYRAVDMSPQTPHVETVMLLEKKREA</sequence>
<protein>
    <submittedName>
        <fullName evidence="6">RNA methyltransferase, TrmA family</fullName>
    </submittedName>
</protein>
<dbReference type="PATRIC" id="fig|1307761.3.peg.310"/>
<feature type="binding site" evidence="4">
    <location>
        <position position="296"/>
    </location>
    <ligand>
        <name>S-adenosyl-L-methionine</name>
        <dbReference type="ChEBI" id="CHEBI:59789"/>
    </ligand>
</feature>
<keyword evidence="3 4" id="KW-0949">S-adenosyl-L-methionine</keyword>
<dbReference type="GO" id="GO:0070475">
    <property type="term" value="P:rRNA base methylation"/>
    <property type="evidence" value="ECO:0007669"/>
    <property type="project" value="TreeGrafter"/>
</dbReference>
<evidence type="ECO:0000256" key="2">
    <source>
        <dbReference type="ARBA" id="ARBA00022679"/>
    </source>
</evidence>
<keyword evidence="7" id="KW-1185">Reference proteome</keyword>
<dbReference type="InterPro" id="IPR029063">
    <property type="entry name" value="SAM-dependent_MTases_sf"/>
</dbReference>
<dbReference type="InterPro" id="IPR010280">
    <property type="entry name" value="U5_MeTrfase_fam"/>
</dbReference>
<dbReference type="PROSITE" id="PS01230">
    <property type="entry name" value="TRMA_1"/>
    <property type="match status" value="1"/>
</dbReference>
<dbReference type="PANTHER" id="PTHR11061">
    <property type="entry name" value="RNA M5U METHYLTRANSFERASE"/>
    <property type="match status" value="1"/>
</dbReference>
<evidence type="ECO:0000313" key="6">
    <source>
        <dbReference type="EMBL" id="AHC13749.1"/>
    </source>
</evidence>
<evidence type="ECO:0000256" key="4">
    <source>
        <dbReference type="PROSITE-ProRule" id="PRU01024"/>
    </source>
</evidence>
<dbReference type="SUPFAM" id="SSF53335">
    <property type="entry name" value="S-adenosyl-L-methionine-dependent methyltransferases"/>
    <property type="match status" value="1"/>
</dbReference>
<dbReference type="EMBL" id="CP006939">
    <property type="protein sequence ID" value="AHC13749.1"/>
    <property type="molecule type" value="Genomic_DNA"/>
</dbReference>
<evidence type="ECO:0000313" key="7">
    <source>
        <dbReference type="Proteomes" id="UP000018680"/>
    </source>
</evidence>
<feature type="binding site" evidence="4">
    <location>
        <position position="346"/>
    </location>
    <ligand>
        <name>S-adenosyl-L-methionine</name>
        <dbReference type="ChEBI" id="CHEBI:59789"/>
    </ligand>
</feature>
<name>V5WDV5_9SPIO</name>
<dbReference type="NCBIfam" id="TIGR00479">
    <property type="entry name" value="rumA"/>
    <property type="match status" value="1"/>
</dbReference>
<dbReference type="Pfam" id="PF05958">
    <property type="entry name" value="tRNA_U5-meth_tr"/>
    <property type="match status" value="1"/>
</dbReference>
<dbReference type="Gene3D" id="2.40.50.1070">
    <property type="match status" value="1"/>
</dbReference>
<dbReference type="RefSeq" id="WP_024266682.1">
    <property type="nucleotide sequence ID" value="NC_023035.1"/>
</dbReference>
<feature type="binding site" evidence="4">
    <location>
        <position position="395"/>
    </location>
    <ligand>
        <name>S-adenosyl-L-methionine</name>
        <dbReference type="ChEBI" id="CHEBI:59789"/>
    </ligand>
</feature>
<dbReference type="GO" id="GO:0070041">
    <property type="term" value="F:rRNA (uridine-C5-)-methyltransferase activity"/>
    <property type="evidence" value="ECO:0007669"/>
    <property type="project" value="TreeGrafter"/>
</dbReference>
<feature type="binding site" evidence="4">
    <location>
        <position position="325"/>
    </location>
    <ligand>
        <name>S-adenosyl-L-methionine</name>
        <dbReference type="ChEBI" id="CHEBI:59789"/>
    </ligand>
</feature>
<dbReference type="FunFam" id="3.40.50.150:FF:000009">
    <property type="entry name" value="23S rRNA (Uracil(1939)-C(5))-methyltransferase RlmD"/>
    <property type="match status" value="1"/>
</dbReference>
<dbReference type="eggNOG" id="COG2265">
    <property type="taxonomic scope" value="Bacteria"/>
</dbReference>
<keyword evidence="2 4" id="KW-0808">Transferase</keyword>
<dbReference type="Gene3D" id="3.40.50.150">
    <property type="entry name" value="Vaccinia Virus protein VP39"/>
    <property type="match status" value="1"/>
</dbReference>
<proteinExistence type="inferred from homology"/>
<keyword evidence="1 4" id="KW-0489">Methyltransferase</keyword>
<dbReference type="Proteomes" id="UP000018680">
    <property type="component" value="Chromosome"/>
</dbReference>
<gene>
    <name evidence="6" type="ORF">L21SP2_0309</name>
</gene>
<dbReference type="InterPro" id="IPR030390">
    <property type="entry name" value="MeTrfase_TrmA_AS"/>
</dbReference>
<dbReference type="Gene3D" id="2.40.50.140">
    <property type="entry name" value="Nucleic acid-binding proteins"/>
    <property type="match status" value="1"/>
</dbReference>
<dbReference type="STRING" id="1307761.L21SP2_0309"/>
<dbReference type="CDD" id="cd02440">
    <property type="entry name" value="AdoMet_MTases"/>
    <property type="match status" value="1"/>
</dbReference>
<evidence type="ECO:0000256" key="5">
    <source>
        <dbReference type="PROSITE-ProRule" id="PRU10015"/>
    </source>
</evidence>